<keyword evidence="6 7" id="KW-0472">Membrane</keyword>
<comment type="similarity">
    <text evidence="2 7">Belongs to the purine permeases (TC 2.A.7.14) family.</text>
</comment>
<keyword evidence="5 7" id="KW-1133">Transmembrane helix</keyword>
<feature type="transmembrane region" description="Helical" evidence="7">
    <location>
        <begin position="146"/>
        <end position="165"/>
    </location>
</feature>
<feature type="transmembrane region" description="Helical" evidence="7">
    <location>
        <begin position="172"/>
        <end position="192"/>
    </location>
</feature>
<evidence type="ECO:0000256" key="8">
    <source>
        <dbReference type="SAM" id="MobiDB-lite"/>
    </source>
</evidence>
<dbReference type="GO" id="GO:0015211">
    <property type="term" value="F:purine nucleoside transmembrane transporter activity"/>
    <property type="evidence" value="ECO:0007669"/>
    <property type="project" value="UniProtKB-UniRule"/>
</dbReference>
<keyword evidence="3 7" id="KW-0813">Transport</keyword>
<evidence type="ECO:0000313" key="9">
    <source>
        <dbReference type="EMBL" id="QBG64393.1"/>
    </source>
</evidence>
<dbReference type="InterPro" id="IPR030182">
    <property type="entry name" value="PUP_plant"/>
</dbReference>
<feature type="transmembrane region" description="Helical" evidence="7">
    <location>
        <begin position="116"/>
        <end position="140"/>
    </location>
</feature>
<reference evidence="9" key="1">
    <citation type="journal article" date="2019" name="Plant Physiol.">
        <title>Purine permease-type benzylisoquinoline alkaloid transporters in opium poppy.</title>
        <authorList>
            <person name="Dastmalchi M."/>
            <person name="Chang L."/>
            <person name="Chen R."/>
            <person name="Yu L."/>
            <person name="Chen X."/>
            <person name="Hagel J."/>
            <person name="Facchini P.J."/>
        </authorList>
    </citation>
    <scope>NUCLEOTIDE SEQUENCE</scope>
</reference>
<dbReference type="AlphaFoldDB" id="A0A5B7LJ93"/>
<dbReference type="GO" id="GO:0016020">
    <property type="term" value="C:membrane"/>
    <property type="evidence" value="ECO:0007669"/>
    <property type="project" value="UniProtKB-SubCell"/>
</dbReference>
<protein>
    <recommendedName>
        <fullName evidence="7">Probable purine permease</fullName>
    </recommendedName>
</protein>
<dbReference type="EMBL" id="MH830314">
    <property type="protein sequence ID" value="QBG64393.1"/>
    <property type="molecule type" value="mRNA"/>
</dbReference>
<sequence>MENENTMKREALNSDSSHEQHHQQEKETKKKKLVLLIVNCILLSVGQVGGPMMLRLYYLHGGQRKWLSSWLQTSAFPILLIPLMVSWFKSKSKFHSQSQSTNVDHVNPGFLLTRKLFIWSVIVGIITGLDSFLFAVGYSYLPVSVASLLLATQLAFTAVFALVLVKQKFTPYSINSVVLLTLGAVILAFHTSSDKPIGVSKAQYFLGFFMTLGGAALLGFMLPLIEFVYANACKVITYDLVMQMQFLVSLFATVFSTIGMLINKDFQAISREANEYGLGETKYYMVLVFTSILIQLSIVGYLGVIFYATSLFTGILVTLLIPIQQIFAIIFFHEKFSAEKGMSLALSVWGFASYFYGEYKQTKKKTHQHKAVSTKSQEIPDEV</sequence>
<dbReference type="Pfam" id="PF16913">
    <property type="entry name" value="PUNUT"/>
    <property type="match status" value="1"/>
</dbReference>
<comment type="subcellular location">
    <subcellularLocation>
        <location evidence="1 7">Membrane</location>
        <topology evidence="1 7">Multi-pass membrane protein</topology>
    </subcellularLocation>
</comment>
<feature type="transmembrane region" description="Helical" evidence="7">
    <location>
        <begin position="246"/>
        <end position="263"/>
    </location>
</feature>
<evidence type="ECO:0000256" key="5">
    <source>
        <dbReference type="ARBA" id="ARBA00022989"/>
    </source>
</evidence>
<feature type="transmembrane region" description="Helical" evidence="7">
    <location>
        <begin position="204"/>
        <end position="225"/>
    </location>
</feature>
<dbReference type="Gene3D" id="1.10.3730.20">
    <property type="match status" value="1"/>
</dbReference>
<name>A0A5B7LJ93_PAPSO</name>
<organism evidence="9">
    <name type="scientific">Papaver somniferum</name>
    <name type="common">Opium poppy</name>
    <dbReference type="NCBI Taxonomy" id="3469"/>
    <lineage>
        <taxon>Eukaryota</taxon>
        <taxon>Viridiplantae</taxon>
        <taxon>Streptophyta</taxon>
        <taxon>Embryophyta</taxon>
        <taxon>Tracheophyta</taxon>
        <taxon>Spermatophyta</taxon>
        <taxon>Magnoliopsida</taxon>
        <taxon>Ranunculales</taxon>
        <taxon>Papaveraceae</taxon>
        <taxon>Papaveroideae</taxon>
        <taxon>Papaver</taxon>
    </lineage>
</organism>
<feature type="transmembrane region" description="Helical" evidence="7">
    <location>
        <begin position="70"/>
        <end position="88"/>
    </location>
</feature>
<evidence type="ECO:0000256" key="2">
    <source>
        <dbReference type="ARBA" id="ARBA00006213"/>
    </source>
</evidence>
<dbReference type="InterPro" id="IPR037185">
    <property type="entry name" value="EmrE-like"/>
</dbReference>
<dbReference type="SUPFAM" id="SSF103481">
    <property type="entry name" value="Multidrug resistance efflux transporter EmrE"/>
    <property type="match status" value="1"/>
</dbReference>
<feature type="transmembrane region" description="Helical" evidence="7">
    <location>
        <begin position="338"/>
        <end position="357"/>
    </location>
</feature>
<evidence type="ECO:0000256" key="4">
    <source>
        <dbReference type="ARBA" id="ARBA00022692"/>
    </source>
</evidence>
<evidence type="ECO:0000256" key="6">
    <source>
        <dbReference type="ARBA" id="ARBA00023136"/>
    </source>
</evidence>
<gene>
    <name evidence="9" type="primary">PUP3</name>
</gene>
<proteinExistence type="evidence at transcript level"/>
<dbReference type="PANTHER" id="PTHR31376:SF8">
    <property type="entry name" value="PURINE PERMEASE-RELATED"/>
    <property type="match status" value="1"/>
</dbReference>
<keyword evidence="4 7" id="KW-0812">Transmembrane</keyword>
<evidence type="ECO:0000256" key="7">
    <source>
        <dbReference type="RuleBase" id="RU368015"/>
    </source>
</evidence>
<feature type="transmembrane region" description="Helical" evidence="7">
    <location>
        <begin position="311"/>
        <end position="332"/>
    </location>
</feature>
<feature type="transmembrane region" description="Helical" evidence="7">
    <location>
        <begin position="283"/>
        <end position="304"/>
    </location>
</feature>
<feature type="region of interest" description="Disordered" evidence="8">
    <location>
        <begin position="1"/>
        <end position="26"/>
    </location>
</feature>
<feature type="transmembrane region" description="Helical" evidence="7">
    <location>
        <begin position="33"/>
        <end position="58"/>
    </location>
</feature>
<dbReference type="PANTHER" id="PTHR31376">
    <property type="entry name" value="OS09G0467300 PROTEIN-RELATED"/>
    <property type="match status" value="1"/>
</dbReference>
<evidence type="ECO:0000256" key="1">
    <source>
        <dbReference type="ARBA" id="ARBA00004141"/>
    </source>
</evidence>
<accession>A0A5B7LJ93</accession>
<evidence type="ECO:0000256" key="3">
    <source>
        <dbReference type="ARBA" id="ARBA00022448"/>
    </source>
</evidence>
<dbReference type="GO" id="GO:0005345">
    <property type="term" value="F:purine nucleobase transmembrane transporter activity"/>
    <property type="evidence" value="ECO:0007669"/>
    <property type="project" value="UniProtKB-UniRule"/>
</dbReference>